<dbReference type="Gene3D" id="3.30.160.190">
    <property type="entry name" value="atu1810 like domain"/>
    <property type="match status" value="1"/>
</dbReference>
<feature type="domain" description="Vps72/YL1 C-terminal" evidence="15">
    <location>
        <begin position="458"/>
        <end position="487"/>
    </location>
</feature>
<keyword evidence="16" id="KW-0830">Ubiquinone</keyword>
<dbReference type="GO" id="GO:0022900">
    <property type="term" value="P:electron transport chain"/>
    <property type="evidence" value="ECO:0007669"/>
    <property type="project" value="InterPro"/>
</dbReference>
<proteinExistence type="inferred from homology"/>
<name>A0A095A0H1_SCHHA</name>
<evidence type="ECO:0000256" key="3">
    <source>
        <dbReference type="ARBA" id="ARBA00005882"/>
    </source>
</evidence>
<evidence type="ECO:0000256" key="14">
    <source>
        <dbReference type="SAM" id="MobiDB-lite"/>
    </source>
</evidence>
<feature type="compositionally biased region" description="Basic and acidic residues" evidence="14">
    <location>
        <begin position="220"/>
        <end position="244"/>
    </location>
</feature>
<dbReference type="STRING" id="6185.A0A095A0H1"/>
<evidence type="ECO:0000256" key="5">
    <source>
        <dbReference type="ARBA" id="ARBA00015796"/>
    </source>
</evidence>
<dbReference type="InterPro" id="IPR006885">
    <property type="entry name" value="NADH_UbQ_FeS_4_mit-like"/>
</dbReference>
<sequence length="512" mass="58570">MLLAKHIMKKSAEFSKDDVITVPLEDDLTPINGVPKEHQSERRVRIFIPAKPATQSGNHGTRLWRIEFDNRERWENPLMGWASSGDPLSTTVVEFETSEAAEEFCKRQGWPCYVESPNILKMNVKSYGSNFSWNKRTRQKVSFVLSISPLILSKTLELTPKLSYPLNGMFWQLRLDSGPMPISVDRERRENAGARMARLLNEEEEDEFYSNIYGGFAEEPKRAKITRPQENKLPDKKANSDKSLTDSQSKSTVQIKDKQQQITITKKTSGQISTYERPELRASTLQATADQEAETTRRRIATAENTAVRRKALLAEIAQRKNLPEVRRLTQEELLAEAKITEEINRRSLARYQRLEIEKKKARIQKTVNSTPMIRYHSFTVPIIEEQHNIYGVLASNDDESSIRAGPIITDHSAKCSRNLITFANDACFRDSMPETVTPLPEPGCPAPTPIRPERCLRICPITGLPARYLDPLTLTPYANLAAFRVLRRLYSVHLETKKPPIELLREYRHGR</sequence>
<accession>A0A095A0H1</accession>
<comment type="function">
    <text evidence="1">Accessory subunit of the mitochondrial membrane respiratory chain NADH dehydrogenase (Complex I), that is believed not to be involved in catalysis. Complex I functions in the transfer of electrons from NADH to the respiratory chain. The immediate electron acceptor for the enzyme is believed to be ubiquinone.</text>
</comment>
<evidence type="ECO:0000256" key="8">
    <source>
        <dbReference type="ARBA" id="ARBA00022660"/>
    </source>
</evidence>
<comment type="subcellular location">
    <subcellularLocation>
        <location evidence="2">Mitochondrion inner membrane</location>
    </subcellularLocation>
</comment>
<keyword evidence="11" id="KW-0249">Electron transport</keyword>
<evidence type="ECO:0000256" key="10">
    <source>
        <dbReference type="ARBA" id="ARBA00022946"/>
    </source>
</evidence>
<evidence type="ECO:0000256" key="7">
    <source>
        <dbReference type="ARBA" id="ARBA00022448"/>
    </source>
</evidence>
<dbReference type="PANTHER" id="PTHR13275">
    <property type="entry name" value="YL-1 PROTEIN TRANSCRIPTION FACTOR-LIKE 1"/>
    <property type="match status" value="1"/>
</dbReference>
<evidence type="ECO:0000259" key="15">
    <source>
        <dbReference type="SMART" id="SM00993"/>
    </source>
</evidence>
<dbReference type="GO" id="GO:0005743">
    <property type="term" value="C:mitochondrial inner membrane"/>
    <property type="evidence" value="ECO:0007669"/>
    <property type="project" value="UniProtKB-SubCell"/>
</dbReference>
<keyword evidence="12" id="KW-0496">Mitochondrion</keyword>
<gene>
    <name evidence="16" type="ORF">MS3_07390</name>
</gene>
<organism evidence="16">
    <name type="scientific">Schistosoma haematobium</name>
    <name type="common">Blood fluke</name>
    <dbReference type="NCBI Taxonomy" id="6185"/>
    <lineage>
        <taxon>Eukaryota</taxon>
        <taxon>Metazoa</taxon>
        <taxon>Spiralia</taxon>
        <taxon>Lophotrochozoa</taxon>
        <taxon>Platyhelminthes</taxon>
        <taxon>Trematoda</taxon>
        <taxon>Digenea</taxon>
        <taxon>Strigeidida</taxon>
        <taxon>Schistosomatoidea</taxon>
        <taxon>Schistosomatidae</taxon>
        <taxon>Schistosoma</taxon>
    </lineage>
</organism>
<keyword evidence="10" id="KW-0809">Transit peptide</keyword>
<feature type="region of interest" description="Disordered" evidence="14">
    <location>
        <begin position="220"/>
        <end position="258"/>
    </location>
</feature>
<dbReference type="PANTHER" id="PTHR13275:SF4">
    <property type="entry name" value="VACUOLAR PROTEIN SORTING-ASSOCIATED PROTEIN 72 HOMOLOG"/>
    <property type="match status" value="1"/>
</dbReference>
<evidence type="ECO:0000256" key="4">
    <source>
        <dbReference type="ARBA" id="ARBA00006832"/>
    </source>
</evidence>
<evidence type="ECO:0000256" key="12">
    <source>
        <dbReference type="ARBA" id="ARBA00023128"/>
    </source>
</evidence>
<dbReference type="Pfam" id="PF04800">
    <property type="entry name" value="NDUS4"/>
    <property type="match status" value="1"/>
</dbReference>
<dbReference type="InterPro" id="IPR046757">
    <property type="entry name" value="YL1_N"/>
</dbReference>
<evidence type="ECO:0000256" key="6">
    <source>
        <dbReference type="ARBA" id="ARBA00020000"/>
    </source>
</evidence>
<dbReference type="Pfam" id="PF05764">
    <property type="entry name" value="YL1"/>
    <property type="match status" value="1"/>
</dbReference>
<evidence type="ECO:0000256" key="1">
    <source>
        <dbReference type="ARBA" id="ARBA00003195"/>
    </source>
</evidence>
<dbReference type="InterPro" id="IPR013272">
    <property type="entry name" value="Vps72/YL1_C"/>
</dbReference>
<evidence type="ECO:0000256" key="2">
    <source>
        <dbReference type="ARBA" id="ARBA00004273"/>
    </source>
</evidence>
<evidence type="ECO:0000313" key="16">
    <source>
        <dbReference type="EMBL" id="KGB38979.1"/>
    </source>
</evidence>
<dbReference type="Pfam" id="PF08265">
    <property type="entry name" value="YL1_C"/>
    <property type="match status" value="1"/>
</dbReference>
<evidence type="ECO:0000256" key="13">
    <source>
        <dbReference type="ARBA" id="ARBA00023136"/>
    </source>
</evidence>
<reference evidence="16" key="1">
    <citation type="journal article" date="2012" name="Nat. Genet.">
        <title>Whole-genome sequence of Schistosoma haematobium.</title>
        <authorList>
            <person name="Young N.D."/>
            <person name="Jex A.R."/>
            <person name="Li B."/>
            <person name="Liu S."/>
            <person name="Yang L."/>
            <person name="Xiong Z."/>
            <person name="Li Y."/>
            <person name="Cantacessi C."/>
            <person name="Hall R.S."/>
            <person name="Xu X."/>
            <person name="Chen F."/>
            <person name="Wu X."/>
            <person name="Zerlotini A."/>
            <person name="Oliveira G."/>
            <person name="Hofmann A."/>
            <person name="Zhang G."/>
            <person name="Fang X."/>
            <person name="Kang Y."/>
            <person name="Campbell B.E."/>
            <person name="Loukas A."/>
            <person name="Ranganathan S."/>
            <person name="Rollinson D."/>
            <person name="Rinaldi G."/>
            <person name="Brindley P.J."/>
            <person name="Yang H."/>
            <person name="Wang J."/>
            <person name="Wang J."/>
            <person name="Gasser R.B."/>
        </authorList>
    </citation>
    <scope>NUCLEOTIDE SEQUENCE [LARGE SCALE GENOMIC DNA]</scope>
</reference>
<keyword evidence="13" id="KW-0472">Membrane</keyword>
<evidence type="ECO:0000256" key="9">
    <source>
        <dbReference type="ARBA" id="ARBA00022792"/>
    </source>
</evidence>
<dbReference type="InterPro" id="IPR038532">
    <property type="entry name" value="NDUFS4-like_sf"/>
</dbReference>
<comment type="similarity">
    <text evidence="4">Belongs to the VPS72/YL1 family.</text>
</comment>
<dbReference type="FunFam" id="3.30.160.190:FF:000001">
    <property type="entry name" value="NADH-ubiquinone oxidoreductase 21 kDa subunit mitochondrial"/>
    <property type="match status" value="1"/>
</dbReference>
<keyword evidence="8" id="KW-0679">Respiratory chain</keyword>
<protein>
    <recommendedName>
        <fullName evidence="5">NADH dehydrogenase [ubiquinone] iron-sulfur protein 4, mitochondrial</fullName>
    </recommendedName>
    <alternativeName>
        <fullName evidence="6">Vacuolar protein sorting-associated protein 72 homolog</fullName>
    </alternativeName>
</protein>
<keyword evidence="9" id="KW-0999">Mitochondrion inner membrane</keyword>
<comment type="similarity">
    <text evidence="3">Belongs to the complex I NDUFS4 subunit family.</text>
</comment>
<keyword evidence="7" id="KW-0813">Transport</keyword>
<evidence type="ECO:0000256" key="11">
    <source>
        <dbReference type="ARBA" id="ARBA00022982"/>
    </source>
</evidence>
<dbReference type="SMART" id="SM00993">
    <property type="entry name" value="YL1_C"/>
    <property type="match status" value="1"/>
</dbReference>
<dbReference type="GO" id="GO:0005634">
    <property type="term" value="C:nucleus"/>
    <property type="evidence" value="ECO:0007669"/>
    <property type="project" value="TreeGrafter"/>
</dbReference>
<dbReference type="AlphaFoldDB" id="A0A095A0H1"/>
<dbReference type="EMBL" id="KL251111">
    <property type="protein sequence ID" value="KGB38979.1"/>
    <property type="molecule type" value="Genomic_DNA"/>
</dbReference>